<name>A0A521CI45_9RHOB</name>
<dbReference type="AlphaFoldDB" id="A0A521CI45"/>
<dbReference type="OrthoDB" id="8448547at2"/>
<gene>
    <name evidence="1" type="ORF">SAMN06265221_104343</name>
</gene>
<keyword evidence="2" id="KW-1185">Reference proteome</keyword>
<proteinExistence type="predicted"/>
<evidence type="ECO:0000313" key="1">
    <source>
        <dbReference type="EMBL" id="SMO59104.1"/>
    </source>
</evidence>
<sequence length="221" mass="22552">MANKDGFGALSDAGDSALGRSLDESGRVTAAFEQELSRLREGMLYTNREVGSLATGIGGGLRRAFEGLVFDGLKLSDALKGVARSMADTAFAVAMKPIQQALAGAISQGVNGLVSGAMPFADGGAFTQGRVMPFAKGGVVSAPTYFPMRGATGLMGEAGPEAIMPLRRGADGKLGVAAAGGGRPVHVTFNVSTPDVGGFQRSQSQIAAQLSRMLARGERNG</sequence>
<protein>
    <submittedName>
        <fullName evidence="1">Phage tail tape measure protein, lambda family</fullName>
    </submittedName>
</protein>
<dbReference type="EMBL" id="FXTK01000004">
    <property type="protein sequence ID" value="SMO59104.1"/>
    <property type="molecule type" value="Genomic_DNA"/>
</dbReference>
<dbReference type="RefSeq" id="WP_142662536.1">
    <property type="nucleotide sequence ID" value="NZ_FXTK01000004.1"/>
</dbReference>
<organism evidence="1 2">
    <name type="scientific">Paracoccus laeviglucosivorans</name>
    <dbReference type="NCBI Taxonomy" id="1197861"/>
    <lineage>
        <taxon>Bacteria</taxon>
        <taxon>Pseudomonadati</taxon>
        <taxon>Pseudomonadota</taxon>
        <taxon>Alphaproteobacteria</taxon>
        <taxon>Rhodobacterales</taxon>
        <taxon>Paracoccaceae</taxon>
        <taxon>Paracoccus</taxon>
    </lineage>
</organism>
<dbReference type="Proteomes" id="UP000319014">
    <property type="component" value="Unassembled WGS sequence"/>
</dbReference>
<accession>A0A521CI45</accession>
<evidence type="ECO:0000313" key="2">
    <source>
        <dbReference type="Proteomes" id="UP000319014"/>
    </source>
</evidence>
<reference evidence="1 2" key="1">
    <citation type="submission" date="2017-05" db="EMBL/GenBank/DDBJ databases">
        <authorList>
            <person name="Varghese N."/>
            <person name="Submissions S."/>
        </authorList>
    </citation>
    <scope>NUCLEOTIDE SEQUENCE [LARGE SCALE GENOMIC DNA]</scope>
    <source>
        <strain evidence="1 2">DSM 100094</strain>
    </source>
</reference>